<comment type="caution">
    <text evidence="3">The sequence shown here is derived from an EMBL/GenBank/DDBJ whole genome shotgun (WGS) entry which is preliminary data.</text>
</comment>
<protein>
    <submittedName>
        <fullName evidence="3">Transporter</fullName>
    </submittedName>
</protein>
<proteinExistence type="predicted"/>
<evidence type="ECO:0000259" key="2">
    <source>
        <dbReference type="Pfam" id="PF07833"/>
    </source>
</evidence>
<keyword evidence="4" id="KW-1185">Reference proteome</keyword>
<dbReference type="Proteomes" id="UP000625804">
    <property type="component" value="Unassembled WGS sequence"/>
</dbReference>
<dbReference type="InterPro" id="IPR014258">
    <property type="entry name" value="CAP_domain_YkwD-like"/>
</dbReference>
<dbReference type="CDD" id="cd05379">
    <property type="entry name" value="CAP_bacterial"/>
    <property type="match status" value="1"/>
</dbReference>
<organism evidence="3 4">
    <name type="scientific">Calidifontibacillus erzurumensis</name>
    <dbReference type="NCBI Taxonomy" id="2741433"/>
    <lineage>
        <taxon>Bacteria</taxon>
        <taxon>Bacillati</taxon>
        <taxon>Bacillota</taxon>
        <taxon>Bacilli</taxon>
        <taxon>Bacillales</taxon>
        <taxon>Bacillaceae</taxon>
        <taxon>Calidifontibacillus/Schinkia group</taxon>
        <taxon>Calidifontibacillus</taxon>
    </lineage>
</organism>
<feature type="domain" description="SCP" evidence="1">
    <location>
        <begin position="77"/>
        <end position="193"/>
    </location>
</feature>
<dbReference type="InterPro" id="IPR012854">
    <property type="entry name" value="Cu_amine_oxidase-like_N"/>
</dbReference>
<sequence>MSVPAQLIKNKTFVPLRFIAQSLGADVNWNGLTRTITIQSKDLNCGKGSDNGVPVSEDQRLSNDSGIGDFEREVFLLVNEERKKAGLPGLVFDEELSVVAEEKSRDMAENDYFDHQSPTYGSPFEMMEFFGIKYRTAGENIAAGYQTPENVVKAWMNSPGHRANILNKNFKQIGIGYVKVPGSEYVTYWTQMFRAE</sequence>
<dbReference type="AlphaFoldDB" id="A0A8J8GJ52"/>
<dbReference type="InterPro" id="IPR036582">
    <property type="entry name" value="Mao_N_sf"/>
</dbReference>
<dbReference type="Pfam" id="PF00188">
    <property type="entry name" value="CAP"/>
    <property type="match status" value="1"/>
</dbReference>
<evidence type="ECO:0000313" key="3">
    <source>
        <dbReference type="EMBL" id="NSL52708.1"/>
    </source>
</evidence>
<dbReference type="EMBL" id="JABTTE010000020">
    <property type="protein sequence ID" value="NSL52708.1"/>
    <property type="molecule type" value="Genomic_DNA"/>
</dbReference>
<accession>A0A8J8GJ52</accession>
<gene>
    <name evidence="3" type="ORF">HR057_13185</name>
</gene>
<dbReference type="InterPro" id="IPR035940">
    <property type="entry name" value="CAP_sf"/>
</dbReference>
<name>A0A8J8GJ52_9BACI</name>
<dbReference type="SUPFAM" id="SSF55797">
    <property type="entry name" value="PR-1-like"/>
    <property type="match status" value="1"/>
</dbReference>
<dbReference type="PANTHER" id="PTHR31157:SF1">
    <property type="entry name" value="SCP DOMAIN-CONTAINING PROTEIN"/>
    <property type="match status" value="1"/>
</dbReference>
<dbReference type="Pfam" id="PF07833">
    <property type="entry name" value="Cu_amine_oxidN1"/>
    <property type="match status" value="1"/>
</dbReference>
<reference evidence="3" key="1">
    <citation type="submission" date="2020-06" db="EMBL/GenBank/DDBJ databases">
        <title>A novel thermopfilic bacterium from Erzurum, Turkey.</title>
        <authorList>
            <person name="Adiguzel A."/>
            <person name="Ay H."/>
            <person name="Baltaci M.O."/>
        </authorList>
    </citation>
    <scope>NUCLEOTIDE SEQUENCE</scope>
    <source>
        <strain evidence="3">P2</strain>
    </source>
</reference>
<dbReference type="Gene3D" id="3.40.33.10">
    <property type="entry name" value="CAP"/>
    <property type="match status" value="1"/>
</dbReference>
<feature type="domain" description="Copper amine oxidase-like N-terminal" evidence="2">
    <location>
        <begin position="2"/>
        <end position="38"/>
    </location>
</feature>
<dbReference type="NCBIfam" id="TIGR02909">
    <property type="entry name" value="spore_YkwD"/>
    <property type="match status" value="1"/>
</dbReference>
<dbReference type="SUPFAM" id="SSF55383">
    <property type="entry name" value="Copper amine oxidase, domain N"/>
    <property type="match status" value="1"/>
</dbReference>
<dbReference type="InterPro" id="IPR014044">
    <property type="entry name" value="CAP_dom"/>
</dbReference>
<evidence type="ECO:0000259" key="1">
    <source>
        <dbReference type="Pfam" id="PF00188"/>
    </source>
</evidence>
<dbReference type="PANTHER" id="PTHR31157">
    <property type="entry name" value="SCP DOMAIN-CONTAINING PROTEIN"/>
    <property type="match status" value="1"/>
</dbReference>
<evidence type="ECO:0000313" key="4">
    <source>
        <dbReference type="Proteomes" id="UP000625804"/>
    </source>
</evidence>